<reference evidence="2 3" key="1">
    <citation type="submission" date="2018-06" db="EMBL/GenBank/DDBJ databases">
        <authorList>
            <consortium name="Pathogen Informatics"/>
            <person name="Doyle S."/>
        </authorList>
    </citation>
    <scope>NUCLEOTIDE SEQUENCE [LARGE SCALE GENOMIC DNA]</scope>
    <source>
        <strain evidence="2 3">NCTC7807</strain>
    </source>
</reference>
<dbReference type="AlphaFoldDB" id="A0A380MSL9"/>
<evidence type="ECO:0000313" key="3">
    <source>
        <dbReference type="Proteomes" id="UP000254150"/>
    </source>
</evidence>
<keyword evidence="2" id="KW-0378">Hydrolase</keyword>
<accession>A0A380MSL9</accession>
<gene>
    <name evidence="2" type="ORF">NCTC7807_00834</name>
</gene>
<feature type="region of interest" description="Disordered" evidence="1">
    <location>
        <begin position="224"/>
        <end position="303"/>
    </location>
</feature>
<sequence length="362" mass="38182">MGGLRHRAEHCARVAAALRRAAAEVVGGSGGAPRVVAQGHAGGSGPWTGSGPRRWWWGIRTEVGVHGVRATGHLVYPVAWVPDVGESVAGLGGARQRRGRRWSCAGRRGRPGCGPWPPGCRTGTVPHRSPTAPWAVARAGARGGRERRAGAAGVEDDPLDVRGVCPGPCDRPRVRRTAARCGGVREWRTGHSPSGGRPGLAGLVREVLAGLGGTAWRRTRAPLRADSCAGAPQGEGGRRRGLGGGRGAGRRLPPEDPRPSRSPPIPTPPAPGGRPPLTRSSARPATGARGAARRRRTVLPRRHPRTRCRTSFVRRSKVVRSRASALRRRRGSVLEGRRLNHQSGVVTVRPSRVSAVAPGWSA</sequence>
<feature type="compositionally biased region" description="Low complexity" evidence="1">
    <location>
        <begin position="275"/>
        <end position="290"/>
    </location>
</feature>
<evidence type="ECO:0000313" key="2">
    <source>
        <dbReference type="EMBL" id="SUO94337.1"/>
    </source>
</evidence>
<organism evidence="2 3">
    <name type="scientific">Streptomyces griseus</name>
    <dbReference type="NCBI Taxonomy" id="1911"/>
    <lineage>
        <taxon>Bacteria</taxon>
        <taxon>Bacillati</taxon>
        <taxon>Actinomycetota</taxon>
        <taxon>Actinomycetes</taxon>
        <taxon>Kitasatosporales</taxon>
        <taxon>Streptomycetaceae</taxon>
        <taxon>Streptomyces</taxon>
    </lineage>
</organism>
<protein>
    <submittedName>
        <fullName evidence="2">Hydrolase</fullName>
    </submittedName>
</protein>
<dbReference type="EMBL" id="UHID01000001">
    <property type="protein sequence ID" value="SUO94337.1"/>
    <property type="molecule type" value="Genomic_DNA"/>
</dbReference>
<feature type="compositionally biased region" description="Basic residues" evidence="1">
    <location>
        <begin position="291"/>
        <end position="303"/>
    </location>
</feature>
<feature type="compositionally biased region" description="Pro residues" evidence="1">
    <location>
        <begin position="260"/>
        <end position="274"/>
    </location>
</feature>
<name>A0A380MSL9_STRGR</name>
<dbReference type="Proteomes" id="UP000254150">
    <property type="component" value="Unassembled WGS sequence"/>
</dbReference>
<dbReference type="GO" id="GO:0016787">
    <property type="term" value="F:hydrolase activity"/>
    <property type="evidence" value="ECO:0007669"/>
    <property type="project" value="UniProtKB-KW"/>
</dbReference>
<proteinExistence type="predicted"/>
<evidence type="ECO:0000256" key="1">
    <source>
        <dbReference type="SAM" id="MobiDB-lite"/>
    </source>
</evidence>